<keyword evidence="5" id="KW-0479">Metal-binding</keyword>
<dbReference type="NCBIfam" id="TIGR02397">
    <property type="entry name" value="dnaX_nterm"/>
    <property type="match status" value="1"/>
</dbReference>
<comment type="similarity">
    <text evidence="1 11">Belongs to the DnaX/STICHEL family.</text>
</comment>
<comment type="function">
    <text evidence="11">DNA polymerase III is a complex, multichain enzyme responsible for most of the replicative synthesis in bacteria. This DNA polymerase also exhibits 3' to 5' exonuclease activity.</text>
</comment>
<evidence type="ECO:0000256" key="7">
    <source>
        <dbReference type="ARBA" id="ARBA00022833"/>
    </source>
</evidence>
<keyword evidence="9 11" id="KW-0239">DNA-directed DNA polymerase</keyword>
<dbReference type="Proteomes" id="UP000027451">
    <property type="component" value="Unassembled WGS sequence"/>
</dbReference>
<dbReference type="CDD" id="cd18137">
    <property type="entry name" value="HLD_clamp_pol_III_gamma_tau"/>
    <property type="match status" value="1"/>
</dbReference>
<dbReference type="InterPro" id="IPR045085">
    <property type="entry name" value="HLD_clamp_pol_III_gamma_tau"/>
</dbReference>
<comment type="caution">
    <text evidence="14">The sequence shown here is derived from an EMBL/GenBank/DDBJ whole genome shotgun (WGS) entry which is preliminary data.</text>
</comment>
<keyword evidence="3 11" id="KW-0548">Nucleotidyltransferase</keyword>
<dbReference type="GO" id="GO:0006261">
    <property type="term" value="P:DNA-templated DNA replication"/>
    <property type="evidence" value="ECO:0007669"/>
    <property type="project" value="TreeGrafter"/>
</dbReference>
<dbReference type="RefSeq" id="WP_034473749.1">
    <property type="nucleotide sequence ID" value="NZ_CP084283.1"/>
</dbReference>
<dbReference type="GO" id="GO:0005524">
    <property type="term" value="F:ATP binding"/>
    <property type="evidence" value="ECO:0007669"/>
    <property type="project" value="UniProtKB-KW"/>
</dbReference>
<name>A0A656QC79_9BURK</name>
<dbReference type="InterPro" id="IPR012763">
    <property type="entry name" value="DNA_pol_III_sug/sutau_N"/>
</dbReference>
<evidence type="ECO:0000256" key="10">
    <source>
        <dbReference type="ARBA" id="ARBA00049244"/>
    </source>
</evidence>
<comment type="subunit">
    <text evidence="11">DNA polymerase III contains a core (composed of alpha, epsilon and theta chains) that associates with a tau subunit. This core dimerizes to form the POLIII' complex. PolIII' associates with the gamma complex (composed of gamma, delta, delta', psi and chi chains) and with the beta chain to form the complete DNA polymerase III complex.</text>
</comment>
<evidence type="ECO:0000256" key="6">
    <source>
        <dbReference type="ARBA" id="ARBA00022741"/>
    </source>
</evidence>
<dbReference type="AlphaFoldDB" id="A0A656QC79"/>
<dbReference type="GO" id="GO:0003677">
    <property type="term" value="F:DNA binding"/>
    <property type="evidence" value="ECO:0007669"/>
    <property type="project" value="InterPro"/>
</dbReference>
<keyword evidence="6 11" id="KW-0547">Nucleotide-binding</keyword>
<dbReference type="Pfam" id="PF13177">
    <property type="entry name" value="DNA_pol3_delta2"/>
    <property type="match status" value="1"/>
</dbReference>
<feature type="domain" description="AAA+ ATPase" evidence="13">
    <location>
        <begin position="37"/>
        <end position="179"/>
    </location>
</feature>
<dbReference type="InterPro" id="IPR003593">
    <property type="entry name" value="AAA+_ATPase"/>
</dbReference>
<feature type="compositionally biased region" description="Low complexity" evidence="12">
    <location>
        <begin position="490"/>
        <end position="524"/>
    </location>
</feature>
<keyword evidence="8 11" id="KW-0067">ATP-binding</keyword>
<dbReference type="GO" id="GO:0003887">
    <property type="term" value="F:DNA-directed DNA polymerase activity"/>
    <property type="evidence" value="ECO:0007669"/>
    <property type="project" value="UniProtKB-KW"/>
</dbReference>
<protein>
    <recommendedName>
        <fullName evidence="11">DNA polymerase III subunit gamma/tau</fullName>
        <ecNumber evidence="11">2.7.7.7</ecNumber>
    </recommendedName>
</protein>
<dbReference type="Pfam" id="PF22608">
    <property type="entry name" value="DNAX_ATPase_lid"/>
    <property type="match status" value="1"/>
</dbReference>
<dbReference type="Pfam" id="PF12169">
    <property type="entry name" value="DNA_pol3_gamma3"/>
    <property type="match status" value="1"/>
</dbReference>
<dbReference type="InterPro" id="IPR008921">
    <property type="entry name" value="DNA_pol3_clamp-load_cplx_C"/>
</dbReference>
<evidence type="ECO:0000256" key="9">
    <source>
        <dbReference type="ARBA" id="ARBA00022932"/>
    </source>
</evidence>
<dbReference type="FunFam" id="1.10.8.60:FF:000013">
    <property type="entry name" value="DNA polymerase III subunit gamma/tau"/>
    <property type="match status" value="1"/>
</dbReference>
<evidence type="ECO:0000256" key="11">
    <source>
        <dbReference type="RuleBase" id="RU364063"/>
    </source>
</evidence>
<dbReference type="EC" id="2.7.7.7" evidence="11"/>
<evidence type="ECO:0000256" key="5">
    <source>
        <dbReference type="ARBA" id="ARBA00022723"/>
    </source>
</evidence>
<evidence type="ECO:0000256" key="8">
    <source>
        <dbReference type="ARBA" id="ARBA00022840"/>
    </source>
</evidence>
<evidence type="ECO:0000313" key="15">
    <source>
        <dbReference type="Proteomes" id="UP000027451"/>
    </source>
</evidence>
<dbReference type="InterPro" id="IPR038249">
    <property type="entry name" value="PolIII_tau_V_sf"/>
</dbReference>
<dbReference type="InterPro" id="IPR027417">
    <property type="entry name" value="P-loop_NTPase"/>
</dbReference>
<reference evidence="14 15" key="1">
    <citation type="submission" date="2014-03" db="EMBL/GenBank/DDBJ databases">
        <title>Draft Genome Sequences of Four Burkholderia Strains.</title>
        <authorList>
            <person name="Liu X.Y."/>
            <person name="Li C.X."/>
            <person name="Xu J.H."/>
        </authorList>
    </citation>
    <scope>NUCLEOTIDE SEQUENCE [LARGE SCALE GENOMIC DNA]</scope>
    <source>
        <strain evidence="14 15">OP-1</strain>
    </source>
</reference>
<sequence length="741" mass="77939">MTYQVLARKWRPKSFESLVGQEHVVRALTHALDGGRLHHAYLFTGTRGVGKTTLSRIFAKALNCETGVTSKPCGVCRACREIDEGRFVDYVEMDAASNRGVDEMAALLERAVYAPVDARFKVYMIDEVHMLTNHAFNAMLKTLEEPPPHVKFILATTDPQKIPVTVLSRCLQFNLKQMPAGHIVSHLENILQQENIPFEPQALRLLSRAADGSMRDALSLTDQAIAYSANEVTEDAVRGMLGALDQSYLIRLIDALAGGDGPGVLAIADEMALRSLSFSTALQDLASLLHRIGWAQFAPTSVLDEWPEAADIRRFAEMLSAEQVQLFYQIATVGRSELGLAPDEYAGFTMTLLRMLAFEPAGGSGGGVAVGAPSGAKPARSAALVGAMAERAVAPAPASVAKAPAPAVETVVVKAVEEPVVEKSEPVPVKAAPMPSAARQAVDEAAPAAPSTSDEAATSRAASGASAALEVLRSAGMRLSSDRGARGASAQTAAPAAPKPVAKPAAQVPVPTPRRAPAAASAAPEPKPEPKPAAGNASKSNVVPPWEEMPPDDYAPAGSEDAYFMPPDDGFVPAFDSGPDDMRFNAEPAAKPAPVIDTAPLPPAVPLDALGVSIEWAALAVDLPLKGVAYQLAFNSELTACDANSVTLAVPVQMYTDATHVGKLKAALAEKLGRAIEVSVNVAPARRTAAALDAAERARRQQEAEQEIKQDPFVQSLIRDFGASIVQGSIKPIAASGANPS</sequence>
<accession>A0A656QC79</accession>
<evidence type="ECO:0000256" key="4">
    <source>
        <dbReference type="ARBA" id="ARBA00022705"/>
    </source>
</evidence>
<comment type="catalytic activity">
    <reaction evidence="10 11">
        <text>DNA(n) + a 2'-deoxyribonucleoside 5'-triphosphate = DNA(n+1) + diphosphate</text>
        <dbReference type="Rhea" id="RHEA:22508"/>
        <dbReference type="Rhea" id="RHEA-COMP:17339"/>
        <dbReference type="Rhea" id="RHEA-COMP:17340"/>
        <dbReference type="ChEBI" id="CHEBI:33019"/>
        <dbReference type="ChEBI" id="CHEBI:61560"/>
        <dbReference type="ChEBI" id="CHEBI:173112"/>
        <dbReference type="EC" id="2.7.7.7"/>
    </reaction>
</comment>
<dbReference type="Gene3D" id="1.10.8.60">
    <property type="match status" value="1"/>
</dbReference>
<dbReference type="FunFam" id="1.20.272.10:FF:000003">
    <property type="entry name" value="DNA polymerase III subunit gamma/tau"/>
    <property type="match status" value="1"/>
</dbReference>
<dbReference type="Pfam" id="PF12170">
    <property type="entry name" value="DNA_pol3_tau_5"/>
    <property type="match status" value="1"/>
</dbReference>
<dbReference type="GO" id="GO:0046872">
    <property type="term" value="F:metal ion binding"/>
    <property type="evidence" value="ECO:0007669"/>
    <property type="project" value="UniProtKB-KW"/>
</dbReference>
<dbReference type="PANTHER" id="PTHR11669">
    <property type="entry name" value="REPLICATION FACTOR C / DNA POLYMERASE III GAMMA-TAU SUBUNIT"/>
    <property type="match status" value="1"/>
</dbReference>
<dbReference type="CDD" id="cd00009">
    <property type="entry name" value="AAA"/>
    <property type="match status" value="1"/>
</dbReference>
<proteinExistence type="inferred from homology"/>
<dbReference type="NCBIfam" id="NF008975">
    <property type="entry name" value="PRK12323.1"/>
    <property type="match status" value="1"/>
</dbReference>
<organism evidence="14 15">
    <name type="scientific">Caballeronia zhejiangensis</name>
    <dbReference type="NCBI Taxonomy" id="871203"/>
    <lineage>
        <taxon>Bacteria</taxon>
        <taxon>Pseudomonadati</taxon>
        <taxon>Pseudomonadota</taxon>
        <taxon>Betaproteobacteria</taxon>
        <taxon>Burkholderiales</taxon>
        <taxon>Burkholderiaceae</taxon>
        <taxon>Caballeronia</taxon>
    </lineage>
</organism>
<dbReference type="Gene3D" id="3.40.50.300">
    <property type="entry name" value="P-loop containing nucleotide triphosphate hydrolases"/>
    <property type="match status" value="1"/>
</dbReference>
<evidence type="ECO:0000256" key="1">
    <source>
        <dbReference type="ARBA" id="ARBA00006360"/>
    </source>
</evidence>
<dbReference type="InterPro" id="IPR022754">
    <property type="entry name" value="DNA_pol_III_gamma-3"/>
</dbReference>
<keyword evidence="7" id="KW-0862">Zinc</keyword>
<dbReference type="FunFam" id="3.40.50.300:FF:000014">
    <property type="entry name" value="DNA polymerase III subunit gamma/tau"/>
    <property type="match status" value="1"/>
</dbReference>
<dbReference type="SMART" id="SM00382">
    <property type="entry name" value="AAA"/>
    <property type="match status" value="1"/>
</dbReference>
<dbReference type="InterPro" id="IPR021029">
    <property type="entry name" value="DNA_pol_III_tau_dom-5"/>
</dbReference>
<feature type="region of interest" description="Disordered" evidence="12">
    <location>
        <begin position="480"/>
        <end position="557"/>
    </location>
</feature>
<keyword evidence="4 11" id="KW-0235">DNA replication</keyword>
<dbReference type="EMBL" id="JFHD01000039">
    <property type="protein sequence ID" value="KDR26036.1"/>
    <property type="molecule type" value="Genomic_DNA"/>
</dbReference>
<gene>
    <name evidence="11" type="primary">dnaX</name>
    <name evidence="14" type="ORF">BG60_24415</name>
</gene>
<dbReference type="Gene3D" id="1.20.272.10">
    <property type="match status" value="1"/>
</dbReference>
<dbReference type="PANTHER" id="PTHR11669:SF0">
    <property type="entry name" value="PROTEIN STICHEL-LIKE 2"/>
    <property type="match status" value="1"/>
</dbReference>
<dbReference type="SUPFAM" id="SSF48019">
    <property type="entry name" value="post-AAA+ oligomerization domain-like"/>
    <property type="match status" value="1"/>
</dbReference>
<evidence type="ECO:0000313" key="14">
    <source>
        <dbReference type="EMBL" id="KDR26036.1"/>
    </source>
</evidence>
<evidence type="ECO:0000256" key="3">
    <source>
        <dbReference type="ARBA" id="ARBA00022695"/>
    </source>
</evidence>
<dbReference type="SUPFAM" id="SSF52540">
    <property type="entry name" value="P-loop containing nucleoside triphosphate hydrolases"/>
    <property type="match status" value="1"/>
</dbReference>
<evidence type="ECO:0000256" key="12">
    <source>
        <dbReference type="SAM" id="MobiDB-lite"/>
    </source>
</evidence>
<keyword evidence="2 11" id="KW-0808">Transferase</keyword>
<dbReference type="Gene3D" id="3.30.300.150">
    <property type="entry name" value="DNA polymerase III, tau subunit, domain V"/>
    <property type="match status" value="1"/>
</dbReference>
<evidence type="ECO:0000259" key="13">
    <source>
        <dbReference type="SMART" id="SM00382"/>
    </source>
</evidence>
<evidence type="ECO:0000256" key="2">
    <source>
        <dbReference type="ARBA" id="ARBA00022679"/>
    </source>
</evidence>
<feature type="region of interest" description="Disordered" evidence="12">
    <location>
        <begin position="425"/>
        <end position="461"/>
    </location>
</feature>
<dbReference type="InterPro" id="IPR050238">
    <property type="entry name" value="DNA_Rep/Repair_Clamp_Loader"/>
</dbReference>
<dbReference type="GO" id="GO:0009360">
    <property type="term" value="C:DNA polymerase III complex"/>
    <property type="evidence" value="ECO:0007669"/>
    <property type="project" value="InterPro"/>
</dbReference>
<keyword evidence="15" id="KW-1185">Reference proteome</keyword>
<dbReference type="NCBIfam" id="NF005942">
    <property type="entry name" value="PRK07994.1"/>
    <property type="match status" value="1"/>
</dbReference>